<comment type="subcellular location">
    <subcellularLocation>
        <location evidence="1 8">Cell outer membrane</location>
        <topology evidence="1 8">Multi-pass membrane protein</topology>
    </subcellularLocation>
</comment>
<dbReference type="InterPro" id="IPR036942">
    <property type="entry name" value="Beta-barrel_TonB_sf"/>
</dbReference>
<dbReference type="GO" id="GO:0009279">
    <property type="term" value="C:cell outer membrane"/>
    <property type="evidence" value="ECO:0007669"/>
    <property type="project" value="UniProtKB-SubCell"/>
</dbReference>
<evidence type="ECO:0000313" key="11">
    <source>
        <dbReference type="Proteomes" id="UP000288178"/>
    </source>
</evidence>
<dbReference type="PROSITE" id="PS52016">
    <property type="entry name" value="TONB_DEPENDENT_REC_3"/>
    <property type="match status" value="1"/>
</dbReference>
<dbReference type="EMBL" id="SACT01000054">
    <property type="protein sequence ID" value="RVT45933.1"/>
    <property type="molecule type" value="Genomic_DNA"/>
</dbReference>
<keyword evidence="3 8" id="KW-1134">Transmembrane beta strand</keyword>
<evidence type="ECO:0000256" key="8">
    <source>
        <dbReference type="PROSITE-ProRule" id="PRU01360"/>
    </source>
</evidence>
<feature type="domain" description="TonB-dependent receptor-like beta-barrel" evidence="9">
    <location>
        <begin position="3"/>
        <end position="145"/>
    </location>
</feature>
<dbReference type="Proteomes" id="UP000288178">
    <property type="component" value="Unassembled WGS sequence"/>
</dbReference>
<name>A0A3S2TGW8_9BURK</name>
<feature type="non-terminal residue" evidence="10">
    <location>
        <position position="147"/>
    </location>
</feature>
<dbReference type="InterPro" id="IPR039426">
    <property type="entry name" value="TonB-dep_rcpt-like"/>
</dbReference>
<accession>A0A3S2TGW8</accession>
<evidence type="ECO:0000259" key="9">
    <source>
        <dbReference type="Pfam" id="PF00593"/>
    </source>
</evidence>
<sequence length="147" mass="16703">MRVNYDFKEKILFQASVRRDGSSVFGKNKEWGYFPAASVAWRLSEEEFIKNIAFINDLKLRVRYGETVNAFGLGAYTALRLYNKSGTYYSGGTFESAFRSTQGANPDLQWEVTATKNICVDYGFLKGKISGSIDLYEKITTDMIFGY</sequence>
<keyword evidence="11" id="KW-1185">Reference proteome</keyword>
<keyword evidence="5" id="KW-0798">TonB box</keyword>
<keyword evidence="7 8" id="KW-0998">Cell outer membrane</keyword>
<comment type="similarity">
    <text evidence="8">Belongs to the TonB-dependent receptor family.</text>
</comment>
<keyword evidence="4 8" id="KW-0812">Transmembrane</keyword>
<evidence type="ECO:0000256" key="1">
    <source>
        <dbReference type="ARBA" id="ARBA00004571"/>
    </source>
</evidence>
<evidence type="ECO:0000256" key="7">
    <source>
        <dbReference type="ARBA" id="ARBA00023237"/>
    </source>
</evidence>
<evidence type="ECO:0000256" key="6">
    <source>
        <dbReference type="ARBA" id="ARBA00023136"/>
    </source>
</evidence>
<dbReference type="AlphaFoldDB" id="A0A3S2TGW8"/>
<keyword evidence="2 8" id="KW-0813">Transport</keyword>
<keyword evidence="6 8" id="KW-0472">Membrane</keyword>
<dbReference type="InterPro" id="IPR000531">
    <property type="entry name" value="Beta-barrel_TonB"/>
</dbReference>
<evidence type="ECO:0000256" key="3">
    <source>
        <dbReference type="ARBA" id="ARBA00022452"/>
    </source>
</evidence>
<organism evidence="10 11">
    <name type="scientific">Rubrivivax albus</name>
    <dbReference type="NCBI Taxonomy" id="2499835"/>
    <lineage>
        <taxon>Bacteria</taxon>
        <taxon>Pseudomonadati</taxon>
        <taxon>Pseudomonadota</taxon>
        <taxon>Betaproteobacteria</taxon>
        <taxon>Burkholderiales</taxon>
        <taxon>Sphaerotilaceae</taxon>
        <taxon>Rubrivivax</taxon>
    </lineage>
</organism>
<reference evidence="10 11" key="1">
    <citation type="submission" date="2019-01" db="EMBL/GenBank/DDBJ databases">
        <authorList>
            <person name="Chen W.-M."/>
        </authorList>
    </citation>
    <scope>NUCLEOTIDE SEQUENCE [LARGE SCALE GENOMIC DNA]</scope>
    <source>
        <strain evidence="10 11">ICH-3</strain>
    </source>
</reference>
<evidence type="ECO:0000256" key="5">
    <source>
        <dbReference type="ARBA" id="ARBA00023077"/>
    </source>
</evidence>
<dbReference type="Gene3D" id="2.40.170.20">
    <property type="entry name" value="TonB-dependent receptor, beta-barrel domain"/>
    <property type="match status" value="1"/>
</dbReference>
<evidence type="ECO:0000256" key="4">
    <source>
        <dbReference type="ARBA" id="ARBA00022692"/>
    </source>
</evidence>
<evidence type="ECO:0000256" key="2">
    <source>
        <dbReference type="ARBA" id="ARBA00022448"/>
    </source>
</evidence>
<proteinExistence type="inferred from homology"/>
<dbReference type="SUPFAM" id="SSF56935">
    <property type="entry name" value="Porins"/>
    <property type="match status" value="1"/>
</dbReference>
<dbReference type="Pfam" id="PF00593">
    <property type="entry name" value="TonB_dep_Rec_b-barrel"/>
    <property type="match status" value="1"/>
</dbReference>
<keyword evidence="10" id="KW-0675">Receptor</keyword>
<evidence type="ECO:0000313" key="10">
    <source>
        <dbReference type="EMBL" id="RVT45933.1"/>
    </source>
</evidence>
<gene>
    <name evidence="10" type="ORF">ENE75_24710</name>
</gene>
<protein>
    <submittedName>
        <fullName evidence="10">TonB-dependent receptor</fullName>
    </submittedName>
</protein>
<comment type="caution">
    <text evidence="10">The sequence shown here is derived from an EMBL/GenBank/DDBJ whole genome shotgun (WGS) entry which is preliminary data.</text>
</comment>